<keyword evidence="1" id="KW-0812">Transmembrane</keyword>
<feature type="transmembrane region" description="Helical" evidence="1">
    <location>
        <begin position="102"/>
        <end position="128"/>
    </location>
</feature>
<protein>
    <submittedName>
        <fullName evidence="2">Uncharacterized protein</fullName>
    </submittedName>
</protein>
<gene>
    <name evidence="2" type="ORF">WMO26_05310</name>
</gene>
<keyword evidence="3" id="KW-1185">Reference proteome</keyword>
<dbReference type="RefSeq" id="WP_349218679.1">
    <property type="nucleotide sequence ID" value="NZ_JBBMFD010000006.1"/>
</dbReference>
<evidence type="ECO:0000313" key="3">
    <source>
        <dbReference type="Proteomes" id="UP001489509"/>
    </source>
</evidence>
<keyword evidence="1" id="KW-1133">Transmembrane helix</keyword>
<dbReference type="Proteomes" id="UP001489509">
    <property type="component" value="Unassembled WGS sequence"/>
</dbReference>
<comment type="caution">
    <text evidence="2">The sequence shown here is derived from an EMBL/GenBank/DDBJ whole genome shotgun (WGS) entry which is preliminary data.</text>
</comment>
<sequence>MRMIKYAQMALYVLLWLVLFLPFFQTDSSGGGEEISGFAFLCTASFLREGFWFCAVGFLVIPAAGVLVLAFSKRLRVRAAVSLFLPLFGLFLFWLLSSWRPAAIGLSLTGVGYLCLLFAAVLTLVYHITDSTRLEKHRGEINLFPTGRD</sequence>
<accession>A0ABV1DYW1</accession>
<feature type="transmembrane region" description="Helical" evidence="1">
    <location>
        <begin position="50"/>
        <end position="70"/>
    </location>
</feature>
<name>A0ABV1DYW1_9FIRM</name>
<feature type="transmembrane region" description="Helical" evidence="1">
    <location>
        <begin position="77"/>
        <end position="96"/>
    </location>
</feature>
<reference evidence="2 3" key="1">
    <citation type="submission" date="2024-03" db="EMBL/GenBank/DDBJ databases">
        <title>Human intestinal bacterial collection.</title>
        <authorList>
            <person name="Pauvert C."/>
            <person name="Hitch T.C.A."/>
            <person name="Clavel T."/>
        </authorList>
    </citation>
    <scope>NUCLEOTIDE SEQUENCE [LARGE SCALE GENOMIC DNA]</scope>
    <source>
        <strain evidence="2 3">CLA-JM-H44</strain>
    </source>
</reference>
<organism evidence="2 3">
    <name type="scientific">Solibaculum intestinale</name>
    <dbReference type="NCBI Taxonomy" id="3133165"/>
    <lineage>
        <taxon>Bacteria</taxon>
        <taxon>Bacillati</taxon>
        <taxon>Bacillota</taxon>
        <taxon>Clostridia</taxon>
        <taxon>Eubacteriales</taxon>
        <taxon>Oscillospiraceae</taxon>
        <taxon>Solibaculum</taxon>
    </lineage>
</organism>
<dbReference type="EMBL" id="JBBMFD010000006">
    <property type="protein sequence ID" value="MEQ2440242.1"/>
    <property type="molecule type" value="Genomic_DNA"/>
</dbReference>
<evidence type="ECO:0000256" key="1">
    <source>
        <dbReference type="SAM" id="Phobius"/>
    </source>
</evidence>
<proteinExistence type="predicted"/>
<keyword evidence="1" id="KW-0472">Membrane</keyword>
<evidence type="ECO:0000313" key="2">
    <source>
        <dbReference type="EMBL" id="MEQ2440242.1"/>
    </source>
</evidence>